<dbReference type="EMBL" id="FOVE01000006">
    <property type="protein sequence ID" value="SFN28670.1"/>
    <property type="molecule type" value="Genomic_DNA"/>
</dbReference>
<protein>
    <submittedName>
        <fullName evidence="8">1-acyl-sn-glycerol-3-phosphate acyltransferase</fullName>
    </submittedName>
</protein>
<dbReference type="Proteomes" id="UP000242869">
    <property type="component" value="Unassembled WGS sequence"/>
</dbReference>
<dbReference type="AlphaFoldDB" id="A0A1I4XTT7"/>
<name>A0A1I4XTT7_9NEIS</name>
<accession>A0A1I4XTT7</accession>
<dbReference type="PANTHER" id="PTHR10434:SF64">
    <property type="entry name" value="1-ACYL-SN-GLYCEROL-3-PHOSPHATE ACYLTRANSFERASE-RELATED"/>
    <property type="match status" value="1"/>
</dbReference>
<keyword evidence="5 8" id="KW-0012">Acyltransferase</keyword>
<evidence type="ECO:0000256" key="3">
    <source>
        <dbReference type="ARBA" id="ARBA00022679"/>
    </source>
</evidence>
<dbReference type="InterPro" id="IPR002123">
    <property type="entry name" value="Plipid/glycerol_acylTrfase"/>
</dbReference>
<comment type="pathway">
    <text evidence="1">Lipid metabolism.</text>
</comment>
<dbReference type="CDD" id="cd07989">
    <property type="entry name" value="LPLAT_AGPAT-like"/>
    <property type="match status" value="1"/>
</dbReference>
<gene>
    <name evidence="8" type="ORF">SAMN05660284_01082</name>
</gene>
<evidence type="ECO:0000313" key="9">
    <source>
        <dbReference type="Proteomes" id="UP000242869"/>
    </source>
</evidence>
<dbReference type="SUPFAM" id="SSF69593">
    <property type="entry name" value="Glycerol-3-phosphate (1)-acyltransferase"/>
    <property type="match status" value="1"/>
</dbReference>
<evidence type="ECO:0000256" key="5">
    <source>
        <dbReference type="ARBA" id="ARBA00023315"/>
    </source>
</evidence>
<evidence type="ECO:0000256" key="2">
    <source>
        <dbReference type="ARBA" id="ARBA00022516"/>
    </source>
</evidence>
<reference evidence="9" key="1">
    <citation type="submission" date="2016-10" db="EMBL/GenBank/DDBJ databases">
        <authorList>
            <person name="Varghese N."/>
            <person name="Submissions S."/>
        </authorList>
    </citation>
    <scope>NUCLEOTIDE SEQUENCE [LARGE SCALE GENOMIC DNA]</scope>
    <source>
        <strain evidence="9">DSM 6150</strain>
    </source>
</reference>
<dbReference type="SMART" id="SM00563">
    <property type="entry name" value="PlsC"/>
    <property type="match status" value="1"/>
</dbReference>
<evidence type="ECO:0000256" key="6">
    <source>
        <dbReference type="SAM" id="Phobius"/>
    </source>
</evidence>
<feature type="transmembrane region" description="Helical" evidence="6">
    <location>
        <begin position="15"/>
        <end position="36"/>
    </location>
</feature>
<sequence length="258" mass="28913">MYRVRHKFSASLRRGVRLAALGVHVAAGLGIARWLFPRYPEARRKRSIHRWSRQLLRIVGLRLAVHGQAAPADKPILLLSNHVSWLDIYALNAISPARFVAKSEVRSWPVIGTLCTRTGTLFVDRNSKHDARRVNTEIAQALQGGSDVALFPEGTTTDGSAIRPFRSALLQAAMESRALVQPVYLRYLDAGGSPTTLPAYCDDISFGQSLWRLLGARGLRAEVHFLPPLRAEDIDRRELARTAETLIRERHERLREAS</sequence>
<dbReference type="GO" id="GO:0003841">
    <property type="term" value="F:1-acylglycerol-3-phosphate O-acyltransferase activity"/>
    <property type="evidence" value="ECO:0007669"/>
    <property type="project" value="TreeGrafter"/>
</dbReference>
<feature type="domain" description="Phospholipid/glycerol acyltransferase" evidence="7">
    <location>
        <begin position="76"/>
        <end position="188"/>
    </location>
</feature>
<keyword evidence="2" id="KW-0444">Lipid biosynthesis</keyword>
<evidence type="ECO:0000259" key="7">
    <source>
        <dbReference type="SMART" id="SM00563"/>
    </source>
</evidence>
<keyword evidence="6" id="KW-0812">Transmembrane</keyword>
<keyword evidence="6" id="KW-1133">Transmembrane helix</keyword>
<dbReference type="PANTHER" id="PTHR10434">
    <property type="entry name" value="1-ACYL-SN-GLYCEROL-3-PHOSPHATE ACYLTRANSFERASE"/>
    <property type="match status" value="1"/>
</dbReference>
<evidence type="ECO:0000256" key="4">
    <source>
        <dbReference type="ARBA" id="ARBA00023098"/>
    </source>
</evidence>
<keyword evidence="3 8" id="KW-0808">Transferase</keyword>
<dbReference type="STRING" id="83765.SAMN05660284_01082"/>
<keyword evidence="6" id="KW-0472">Membrane</keyword>
<proteinExistence type="predicted"/>
<organism evidence="8 9">
    <name type="scientific">Formivibrio citricus</name>
    <dbReference type="NCBI Taxonomy" id="83765"/>
    <lineage>
        <taxon>Bacteria</taxon>
        <taxon>Pseudomonadati</taxon>
        <taxon>Pseudomonadota</taxon>
        <taxon>Betaproteobacteria</taxon>
        <taxon>Neisseriales</taxon>
        <taxon>Chitinibacteraceae</taxon>
        <taxon>Formivibrio</taxon>
    </lineage>
</organism>
<keyword evidence="4" id="KW-0443">Lipid metabolism</keyword>
<dbReference type="Pfam" id="PF01553">
    <property type="entry name" value="Acyltransferase"/>
    <property type="match status" value="1"/>
</dbReference>
<evidence type="ECO:0000256" key="1">
    <source>
        <dbReference type="ARBA" id="ARBA00005189"/>
    </source>
</evidence>
<keyword evidence="9" id="KW-1185">Reference proteome</keyword>
<evidence type="ECO:0000313" key="8">
    <source>
        <dbReference type="EMBL" id="SFN28670.1"/>
    </source>
</evidence>
<dbReference type="GO" id="GO:0006654">
    <property type="term" value="P:phosphatidic acid biosynthetic process"/>
    <property type="evidence" value="ECO:0007669"/>
    <property type="project" value="TreeGrafter"/>
</dbReference>